<organism evidence="3">
    <name type="scientific">Flexilinea flocculi</name>
    <dbReference type="NCBI Taxonomy" id="1678840"/>
    <lineage>
        <taxon>Bacteria</taxon>
        <taxon>Bacillati</taxon>
        <taxon>Chloroflexota</taxon>
        <taxon>Anaerolineae</taxon>
        <taxon>Anaerolineales</taxon>
        <taxon>Anaerolineaceae</taxon>
        <taxon>Flexilinea</taxon>
    </lineage>
</organism>
<keyword evidence="1" id="KW-0863">Zinc-finger</keyword>
<dbReference type="Proteomes" id="UP000053370">
    <property type="component" value="Unassembled WGS sequence"/>
</dbReference>
<dbReference type="EMBL" id="DF968181">
    <property type="protein sequence ID" value="GAP40332.1"/>
    <property type="molecule type" value="Genomic_DNA"/>
</dbReference>
<proteinExistence type="predicted"/>
<dbReference type="GO" id="GO:0008270">
    <property type="term" value="F:zinc ion binding"/>
    <property type="evidence" value="ECO:0007669"/>
    <property type="project" value="UniProtKB-KW"/>
</dbReference>
<dbReference type="PROSITE" id="PS50966">
    <property type="entry name" value="ZF_SWIM"/>
    <property type="match status" value="1"/>
</dbReference>
<keyword evidence="1" id="KW-0479">Metal-binding</keyword>
<evidence type="ECO:0000313" key="4">
    <source>
        <dbReference type="Proteomes" id="UP000053370"/>
    </source>
</evidence>
<feature type="domain" description="SWIM-type" evidence="2">
    <location>
        <begin position="27"/>
        <end position="71"/>
    </location>
</feature>
<dbReference type="InterPro" id="IPR007527">
    <property type="entry name" value="Znf_SWIM"/>
</dbReference>
<dbReference type="AlphaFoldDB" id="A0A0S7BJ20"/>
<evidence type="ECO:0000256" key="1">
    <source>
        <dbReference type="PROSITE-ProRule" id="PRU00325"/>
    </source>
</evidence>
<dbReference type="OrthoDB" id="165488at2"/>
<keyword evidence="1" id="KW-0862">Zinc</keyword>
<reference evidence="3" key="1">
    <citation type="journal article" date="2015" name="Genome Announc.">
        <title>Draft Genome Sequence of Anaerolineae Strain TC1, a Novel Isolate from a Methanogenic Wastewater Treatment System.</title>
        <authorList>
            <person name="Matsuura N."/>
            <person name="Tourlousse D.M."/>
            <person name="Sun L."/>
            <person name="Toyonaga M."/>
            <person name="Kuroda K."/>
            <person name="Ohashi A."/>
            <person name="Cruz R."/>
            <person name="Yamaguchi T."/>
            <person name="Sekiguchi Y."/>
        </authorList>
    </citation>
    <scope>NUCLEOTIDE SEQUENCE [LARGE SCALE GENOMIC DNA]</scope>
    <source>
        <strain evidence="3">TC1</strain>
    </source>
</reference>
<sequence>MDYSMISKMEKAKKYAKERERFIFKSFQVSVEGSNGPHLVTYDGGKWSCDCSFFQTRGRCSHTMSLEIILEGMVDIAYEDQQKE</sequence>
<dbReference type="Pfam" id="PF04434">
    <property type="entry name" value="SWIM"/>
    <property type="match status" value="1"/>
</dbReference>
<evidence type="ECO:0000259" key="2">
    <source>
        <dbReference type="PROSITE" id="PS50966"/>
    </source>
</evidence>
<name>A0A0S7BJ20_9CHLR</name>
<accession>A0A0S7BJ20</accession>
<keyword evidence="4" id="KW-1185">Reference proteome</keyword>
<evidence type="ECO:0000313" key="3">
    <source>
        <dbReference type="EMBL" id="GAP40332.1"/>
    </source>
</evidence>
<protein>
    <submittedName>
        <fullName evidence="3">SWIM zinc finger</fullName>
    </submittedName>
</protein>
<dbReference type="RefSeq" id="WP_062279522.1">
    <property type="nucleotide sequence ID" value="NZ_DF968181.1"/>
</dbReference>
<gene>
    <name evidence="3" type="ORF">ATC1_13304</name>
</gene>